<reference evidence="2 3" key="1">
    <citation type="journal article" date="2019" name="Int. J. Syst. Evol. Microbiol.">
        <title>The Global Catalogue of Microorganisms (GCM) 10K type strain sequencing project: providing services to taxonomists for standard genome sequencing and annotation.</title>
        <authorList>
            <consortium name="The Broad Institute Genomics Platform"/>
            <consortium name="The Broad Institute Genome Sequencing Center for Infectious Disease"/>
            <person name="Wu L."/>
            <person name="Ma J."/>
        </authorList>
    </citation>
    <scope>NUCLEOTIDE SEQUENCE [LARGE SCALE GENOMIC DNA]</scope>
    <source>
        <strain evidence="2 3">JCM 19585</strain>
    </source>
</reference>
<dbReference type="EMBL" id="BMPF01000007">
    <property type="protein sequence ID" value="GGL44121.1"/>
    <property type="molecule type" value="Genomic_DNA"/>
</dbReference>
<name>A0A830FDE1_9EURY</name>
<dbReference type="RefSeq" id="WP_188884431.1">
    <property type="nucleotide sequence ID" value="NZ_BMPF01000007.1"/>
</dbReference>
<feature type="compositionally biased region" description="Acidic residues" evidence="1">
    <location>
        <begin position="48"/>
        <end position="76"/>
    </location>
</feature>
<feature type="region of interest" description="Disordered" evidence="1">
    <location>
        <begin position="1"/>
        <end position="92"/>
    </location>
</feature>
<dbReference type="Pfam" id="PF25925">
    <property type="entry name" value="DUF7970"/>
    <property type="match status" value="1"/>
</dbReference>
<evidence type="ECO:0000313" key="3">
    <source>
        <dbReference type="Proteomes" id="UP000628840"/>
    </source>
</evidence>
<dbReference type="Proteomes" id="UP000628840">
    <property type="component" value="Unassembled WGS sequence"/>
</dbReference>
<dbReference type="AlphaFoldDB" id="A0A830FDE1"/>
<feature type="compositionally biased region" description="Acidic residues" evidence="1">
    <location>
        <begin position="15"/>
        <end position="39"/>
    </location>
</feature>
<keyword evidence="3" id="KW-1185">Reference proteome</keyword>
<protein>
    <submittedName>
        <fullName evidence="2">Uncharacterized protein</fullName>
    </submittedName>
</protein>
<evidence type="ECO:0000313" key="2">
    <source>
        <dbReference type="EMBL" id="GGL44121.1"/>
    </source>
</evidence>
<dbReference type="InterPro" id="IPR058276">
    <property type="entry name" value="DUF7970"/>
</dbReference>
<comment type="caution">
    <text evidence="2">The sequence shown here is derived from an EMBL/GenBank/DDBJ whole genome shotgun (WGS) entry which is preliminary data.</text>
</comment>
<feature type="compositionally biased region" description="Gly residues" evidence="1">
    <location>
        <begin position="1"/>
        <end position="10"/>
    </location>
</feature>
<gene>
    <name evidence="2" type="ORF">GCM10009037_29430</name>
</gene>
<dbReference type="OrthoDB" id="205962at2157"/>
<organism evidence="2 3">
    <name type="scientific">Halarchaeum grantii</name>
    <dbReference type="NCBI Taxonomy" id="1193105"/>
    <lineage>
        <taxon>Archaea</taxon>
        <taxon>Methanobacteriati</taxon>
        <taxon>Methanobacteriota</taxon>
        <taxon>Stenosarchaea group</taxon>
        <taxon>Halobacteria</taxon>
        <taxon>Halobacteriales</taxon>
        <taxon>Halobacteriaceae</taxon>
    </lineage>
</organism>
<sequence length="178" mass="19211">MGGLKKGTGGLNLTEDSDQEDAEEAEAAAEVESEAETTTEVEASTADTETDAAEESPAESLDESEPDSSAESEDEQSADKASSTQAQAGDIDMDGLPYLVQRQMRGASVNADRTKQLLLEVRPFVKNGEEDFLDDLENLVAGPVYKGDAREAAMMVAHEHPELVAEKLREWGIEYLDK</sequence>
<evidence type="ECO:0000256" key="1">
    <source>
        <dbReference type="SAM" id="MobiDB-lite"/>
    </source>
</evidence>
<proteinExistence type="predicted"/>
<accession>A0A830FDE1</accession>